<evidence type="ECO:0000256" key="7">
    <source>
        <dbReference type="ARBA" id="ARBA00022932"/>
    </source>
</evidence>
<protein>
    <recommendedName>
        <fullName evidence="9">Beta sliding clamp</fullName>
    </recommendedName>
</protein>
<comment type="subcellular location">
    <subcellularLocation>
        <location evidence="1 9">Cytoplasm</location>
    </subcellularLocation>
</comment>
<comment type="caution">
    <text evidence="13">The sequence shown here is derived from an EMBL/GenBank/DDBJ whole genome shotgun (WGS) entry which is preliminary data.</text>
</comment>
<evidence type="ECO:0000259" key="12">
    <source>
        <dbReference type="Pfam" id="PF02768"/>
    </source>
</evidence>
<dbReference type="InterPro" id="IPR001001">
    <property type="entry name" value="DNA_polIII_beta"/>
</dbReference>
<evidence type="ECO:0000313" key="13">
    <source>
        <dbReference type="EMBL" id="PIR98599.1"/>
    </source>
</evidence>
<dbReference type="PIRSF" id="PIRSF000804">
    <property type="entry name" value="DNA_pol_III_b"/>
    <property type="match status" value="1"/>
</dbReference>
<dbReference type="Pfam" id="PF02767">
    <property type="entry name" value="DNA_pol3_beta_2"/>
    <property type="match status" value="1"/>
</dbReference>
<gene>
    <name evidence="13" type="primary">dnaN</name>
    <name evidence="13" type="ORF">COT88_00650</name>
</gene>
<evidence type="ECO:0000256" key="6">
    <source>
        <dbReference type="ARBA" id="ARBA00022705"/>
    </source>
</evidence>
<keyword evidence="8" id="KW-0238">DNA-binding</keyword>
<evidence type="ECO:0000313" key="14">
    <source>
        <dbReference type="Proteomes" id="UP000230776"/>
    </source>
</evidence>
<dbReference type="EMBL" id="PFAG01000009">
    <property type="protein sequence ID" value="PIR98599.1"/>
    <property type="molecule type" value="Genomic_DNA"/>
</dbReference>
<feature type="domain" description="DNA polymerase III beta sliding clamp C-terminal" evidence="12">
    <location>
        <begin position="248"/>
        <end position="367"/>
    </location>
</feature>
<comment type="function">
    <text evidence="9">Confers DNA tethering and processivity to DNA polymerases and other proteins. Acts as a clamp, forming a ring around DNA (a reaction catalyzed by the clamp-loading complex) which diffuses in an ATP-independent manner freely and bidirectionally along dsDNA. Initially characterized for its ability to contact the catalytic subunit of DNA polymerase III (Pol III), a complex, multichain enzyme responsible for most of the replicative synthesis in bacteria; Pol III exhibits 3'-5' exonuclease proofreading activity. The beta chain is required for initiation of replication as well as for processivity of DNA replication.</text>
</comment>
<dbReference type="SMART" id="SM00480">
    <property type="entry name" value="POL3Bc"/>
    <property type="match status" value="1"/>
</dbReference>
<evidence type="ECO:0000256" key="3">
    <source>
        <dbReference type="ARBA" id="ARBA00022490"/>
    </source>
</evidence>
<dbReference type="NCBIfam" id="TIGR00663">
    <property type="entry name" value="dnan"/>
    <property type="match status" value="1"/>
</dbReference>
<evidence type="ECO:0000256" key="2">
    <source>
        <dbReference type="ARBA" id="ARBA00010752"/>
    </source>
</evidence>
<keyword evidence="4 9" id="KW-0808">Transferase</keyword>
<dbReference type="InterPro" id="IPR022634">
    <property type="entry name" value="DNA_polIII_beta_N"/>
</dbReference>
<evidence type="ECO:0000256" key="9">
    <source>
        <dbReference type="PIRNR" id="PIRNR000804"/>
    </source>
</evidence>
<evidence type="ECO:0000256" key="1">
    <source>
        <dbReference type="ARBA" id="ARBA00004496"/>
    </source>
</evidence>
<sequence>MKIIILKSNFKSGLDAVGKTLGVNTNLPILSNVLIQTENNKIKFSTTNLEVAVTKIVSGKIIEDGSLTIPFSLLSNIINNINTERINLESKDNNLVIKTDNYEATIQGIDKNEYPIIPTIEGEKETLDVKTSFLKDGLSKTIVAAEVSDLRPEISGVLFWIEQKSFRLVATDSFRLSEYTFPSGQYKNGFSEEKKVTVPMRTAQEVLRIAGEDEDLKISVDETQILFATESMEIISRTIEGDFPDYQSIIPKEHDTRVIVDREELINGVKLASSFSGRGSELTLKTKNQKVVEIHSSDSSLGGNKYLISAKIEGPDTDIIYNWQFLLDGLKSDSSKEVLLELNGEEKPTTIKTPSGSSHFYILMPIRP</sequence>
<feature type="domain" description="DNA polymerase III beta sliding clamp N-terminal" evidence="10">
    <location>
        <begin position="1"/>
        <end position="118"/>
    </location>
</feature>
<keyword evidence="3 9" id="KW-0963">Cytoplasm</keyword>
<evidence type="ECO:0000259" key="11">
    <source>
        <dbReference type="Pfam" id="PF02767"/>
    </source>
</evidence>
<dbReference type="CDD" id="cd00140">
    <property type="entry name" value="beta_clamp"/>
    <property type="match status" value="1"/>
</dbReference>
<dbReference type="GO" id="GO:0009360">
    <property type="term" value="C:DNA polymerase III complex"/>
    <property type="evidence" value="ECO:0007669"/>
    <property type="project" value="InterPro"/>
</dbReference>
<keyword evidence="7 9" id="KW-0239">DNA-directed DNA polymerase</keyword>
<proteinExistence type="inferred from homology"/>
<evidence type="ECO:0000256" key="8">
    <source>
        <dbReference type="ARBA" id="ARBA00023125"/>
    </source>
</evidence>
<organism evidence="13 14">
    <name type="scientific">Candidatus Colwellbacteria bacterium CG10_big_fil_rev_8_21_14_0_10_41_28</name>
    <dbReference type="NCBI Taxonomy" id="1974539"/>
    <lineage>
        <taxon>Bacteria</taxon>
        <taxon>Candidatus Colwelliibacteriota</taxon>
    </lineage>
</organism>
<dbReference type="Pfam" id="PF02768">
    <property type="entry name" value="DNA_pol3_beta_3"/>
    <property type="match status" value="1"/>
</dbReference>
<dbReference type="Gene3D" id="3.10.150.10">
    <property type="entry name" value="DNA Polymerase III, subunit A, domain 2"/>
    <property type="match status" value="1"/>
</dbReference>
<dbReference type="GO" id="GO:0003887">
    <property type="term" value="F:DNA-directed DNA polymerase activity"/>
    <property type="evidence" value="ECO:0007669"/>
    <property type="project" value="UniProtKB-UniRule"/>
</dbReference>
<keyword evidence="6 9" id="KW-0235">DNA replication</keyword>
<dbReference type="InterPro" id="IPR022637">
    <property type="entry name" value="DNA_polIII_beta_cen"/>
</dbReference>
<evidence type="ECO:0000256" key="4">
    <source>
        <dbReference type="ARBA" id="ARBA00022679"/>
    </source>
</evidence>
<evidence type="ECO:0000259" key="10">
    <source>
        <dbReference type="Pfam" id="PF00712"/>
    </source>
</evidence>
<dbReference type="PANTHER" id="PTHR30478:SF0">
    <property type="entry name" value="BETA SLIDING CLAMP"/>
    <property type="match status" value="1"/>
</dbReference>
<dbReference type="GO" id="GO:0008408">
    <property type="term" value="F:3'-5' exonuclease activity"/>
    <property type="evidence" value="ECO:0007669"/>
    <property type="project" value="InterPro"/>
</dbReference>
<dbReference type="GO" id="GO:0003677">
    <property type="term" value="F:DNA binding"/>
    <property type="evidence" value="ECO:0007669"/>
    <property type="project" value="UniProtKB-UniRule"/>
</dbReference>
<dbReference type="GO" id="GO:0006271">
    <property type="term" value="P:DNA strand elongation involved in DNA replication"/>
    <property type="evidence" value="ECO:0007669"/>
    <property type="project" value="TreeGrafter"/>
</dbReference>
<dbReference type="Proteomes" id="UP000230776">
    <property type="component" value="Unassembled WGS sequence"/>
</dbReference>
<keyword evidence="5 9" id="KW-0548">Nucleotidyltransferase</keyword>
<dbReference type="Gene3D" id="3.70.10.10">
    <property type="match status" value="1"/>
</dbReference>
<dbReference type="GO" id="GO:0005737">
    <property type="term" value="C:cytoplasm"/>
    <property type="evidence" value="ECO:0007669"/>
    <property type="project" value="UniProtKB-SubCell"/>
</dbReference>
<dbReference type="SUPFAM" id="SSF55979">
    <property type="entry name" value="DNA clamp"/>
    <property type="match status" value="3"/>
</dbReference>
<comment type="subunit">
    <text evidence="9">Forms a ring-shaped head-to-tail homodimer around DNA.</text>
</comment>
<feature type="domain" description="DNA polymerase III beta sliding clamp central" evidence="11">
    <location>
        <begin position="129"/>
        <end position="245"/>
    </location>
</feature>
<evidence type="ECO:0000256" key="5">
    <source>
        <dbReference type="ARBA" id="ARBA00022695"/>
    </source>
</evidence>
<dbReference type="AlphaFoldDB" id="A0A2H0VJQ9"/>
<dbReference type="InterPro" id="IPR046938">
    <property type="entry name" value="DNA_clamp_sf"/>
</dbReference>
<dbReference type="InterPro" id="IPR022635">
    <property type="entry name" value="DNA_polIII_beta_C"/>
</dbReference>
<dbReference type="PANTHER" id="PTHR30478">
    <property type="entry name" value="DNA POLYMERASE III SUBUNIT BETA"/>
    <property type="match status" value="1"/>
</dbReference>
<accession>A0A2H0VJQ9</accession>
<name>A0A2H0VJQ9_9BACT</name>
<reference evidence="14" key="1">
    <citation type="submission" date="2017-09" db="EMBL/GenBank/DDBJ databases">
        <title>Depth-based differentiation of microbial function through sediment-hosted aquifers and enrichment of novel symbionts in the deep terrestrial subsurface.</title>
        <authorList>
            <person name="Probst A.J."/>
            <person name="Ladd B."/>
            <person name="Jarett J.K."/>
            <person name="Geller-Mcgrath D.E."/>
            <person name="Sieber C.M.K."/>
            <person name="Emerson J.B."/>
            <person name="Anantharaman K."/>
            <person name="Thomas B.C."/>
            <person name="Malmstrom R."/>
            <person name="Stieglmeier M."/>
            <person name="Klingl A."/>
            <person name="Woyke T."/>
            <person name="Ryan C.M."/>
            <person name="Banfield J.F."/>
        </authorList>
    </citation>
    <scope>NUCLEOTIDE SEQUENCE [LARGE SCALE GENOMIC DNA]</scope>
</reference>
<comment type="similarity">
    <text evidence="2 9">Belongs to the beta sliding clamp family.</text>
</comment>
<dbReference type="Pfam" id="PF00712">
    <property type="entry name" value="DNA_pol3_beta"/>
    <property type="match status" value="1"/>
</dbReference>